<organism evidence="2 3">
    <name type="scientific">Phytophthora oleae</name>
    <dbReference type="NCBI Taxonomy" id="2107226"/>
    <lineage>
        <taxon>Eukaryota</taxon>
        <taxon>Sar</taxon>
        <taxon>Stramenopiles</taxon>
        <taxon>Oomycota</taxon>
        <taxon>Peronosporomycetes</taxon>
        <taxon>Peronosporales</taxon>
        <taxon>Peronosporaceae</taxon>
        <taxon>Phytophthora</taxon>
    </lineage>
</organism>
<accession>A0ABD3FFX7</accession>
<keyword evidence="1" id="KW-0175">Coiled coil</keyword>
<gene>
    <name evidence="2" type="ORF">V7S43_009955</name>
</gene>
<evidence type="ECO:0000313" key="2">
    <source>
        <dbReference type="EMBL" id="KAL3664775.1"/>
    </source>
</evidence>
<dbReference type="EMBL" id="JBIMZQ010000022">
    <property type="protein sequence ID" value="KAL3664775.1"/>
    <property type="molecule type" value="Genomic_DNA"/>
</dbReference>
<dbReference type="AlphaFoldDB" id="A0ABD3FFX7"/>
<evidence type="ECO:0000313" key="3">
    <source>
        <dbReference type="Proteomes" id="UP001632037"/>
    </source>
</evidence>
<reference evidence="2 3" key="1">
    <citation type="submission" date="2024-09" db="EMBL/GenBank/DDBJ databases">
        <title>Genome sequencing and assembly of Phytophthora oleae, isolate VK10A, causative agent of rot of olive drupes.</title>
        <authorList>
            <person name="Conti Taguali S."/>
            <person name="Riolo M."/>
            <person name="La Spada F."/>
            <person name="Cacciola S.O."/>
            <person name="Dionisio G."/>
        </authorList>
    </citation>
    <scope>NUCLEOTIDE SEQUENCE [LARGE SCALE GENOMIC DNA]</scope>
    <source>
        <strain evidence="2 3">VK10A</strain>
    </source>
</reference>
<proteinExistence type="predicted"/>
<evidence type="ECO:0000256" key="1">
    <source>
        <dbReference type="SAM" id="Coils"/>
    </source>
</evidence>
<name>A0ABD3FFX7_9STRA</name>
<comment type="caution">
    <text evidence="2">The sequence shown here is derived from an EMBL/GenBank/DDBJ whole genome shotgun (WGS) entry which is preliminary data.</text>
</comment>
<sequence length="371" mass="42192">MLESLDTSLPFEVEDFLNQFDISTLSSTQGMRSFGNTNDSTPAKPVSIEPCIRHQVYRKRRRAERERLEQEVEDLKMKLASEPRRQWTLASWRMVSLCQLEARLASEEQQRRLRAAISAQEALIRQYQGLIAGKLVQENTFSGSGFQHQMLRVESFDTAFYQASDSTFDAVYAQINEVFREFQLDSTDERCGISVQEGVASGKTYVQFTDKRYVPFSFERASRFLTRTLAAHQQSDQQTCEGIQDPDNTVCIKFRVSTILKSGENASVLLRVMNRRYREEKRVVVVWRAFAQGEGAFSGMYADETGWATLTPSTTCKSQSSILRLYARYVPLNVGTVSGEVVKKKFTGMIVEASTQNSDEIACSLEKLELN</sequence>
<evidence type="ECO:0008006" key="4">
    <source>
        <dbReference type="Google" id="ProtNLM"/>
    </source>
</evidence>
<feature type="coiled-coil region" evidence="1">
    <location>
        <begin position="58"/>
        <end position="85"/>
    </location>
</feature>
<keyword evidence="3" id="KW-1185">Reference proteome</keyword>
<protein>
    <recommendedName>
        <fullName evidence="4">M96 mating-specific protein family</fullName>
    </recommendedName>
</protein>
<dbReference type="Proteomes" id="UP001632037">
    <property type="component" value="Unassembled WGS sequence"/>
</dbReference>